<dbReference type="PANTHER" id="PTHR31338">
    <property type="entry name" value="POLYKETIDE CYCLASE/DEHYDRASE AND LIPID TRANSPORT SUPERFAMILY PROTEIN"/>
    <property type="match status" value="1"/>
</dbReference>
<reference evidence="3 4" key="1">
    <citation type="submission" date="2021-02" db="EMBL/GenBank/DDBJ databases">
        <title>Plant Genome Project.</title>
        <authorList>
            <person name="Zhang R.-G."/>
        </authorList>
    </citation>
    <scope>NUCLEOTIDE SEQUENCE [LARGE SCALE GENOMIC DNA]</scope>
    <source>
        <tissue evidence="3">Leaves</tissue>
    </source>
</reference>
<dbReference type="PANTHER" id="PTHR31338:SF16">
    <property type="entry name" value="POLYKETIDE CYCLASE_DEHYDRASE AND LIPID TRANSPORT SUPERFAMILY PROTEIN"/>
    <property type="match status" value="1"/>
</dbReference>
<sequence length="153" mass="17477">MGLAGELEVDTELKTSADKFYKVLSNQVHHVPNASDKVHAIEVHKVIGKLLALSSFPWNIHVYVDGETEEFKEKVDFDDEKRCITFDAVGGHILERYKKYKAIFQVTENDEGGGMVKVTLVYEKFKEDDDPPHKFLNYVAEIIRDVDAHIINI</sequence>
<feature type="domain" description="Bet v I/Major latex protein" evidence="2">
    <location>
        <begin position="2"/>
        <end position="153"/>
    </location>
</feature>
<proteinExistence type="inferred from homology"/>
<dbReference type="Pfam" id="PF00407">
    <property type="entry name" value="Bet_v_1"/>
    <property type="match status" value="1"/>
</dbReference>
<dbReference type="InterPro" id="IPR000916">
    <property type="entry name" value="Bet_v_I/MLP"/>
</dbReference>
<dbReference type="SUPFAM" id="SSF55961">
    <property type="entry name" value="Bet v1-like"/>
    <property type="match status" value="1"/>
</dbReference>
<dbReference type="InterPro" id="IPR023393">
    <property type="entry name" value="START-like_dom_sf"/>
</dbReference>
<evidence type="ECO:0000256" key="1">
    <source>
        <dbReference type="ARBA" id="ARBA00038242"/>
    </source>
</evidence>
<organism evidence="3 4">
    <name type="scientific">Xanthoceras sorbifolium</name>
    <dbReference type="NCBI Taxonomy" id="99658"/>
    <lineage>
        <taxon>Eukaryota</taxon>
        <taxon>Viridiplantae</taxon>
        <taxon>Streptophyta</taxon>
        <taxon>Embryophyta</taxon>
        <taxon>Tracheophyta</taxon>
        <taxon>Spermatophyta</taxon>
        <taxon>Magnoliopsida</taxon>
        <taxon>eudicotyledons</taxon>
        <taxon>Gunneridae</taxon>
        <taxon>Pentapetalae</taxon>
        <taxon>rosids</taxon>
        <taxon>malvids</taxon>
        <taxon>Sapindales</taxon>
        <taxon>Sapindaceae</taxon>
        <taxon>Xanthoceroideae</taxon>
        <taxon>Xanthoceras</taxon>
    </lineage>
</organism>
<protein>
    <recommendedName>
        <fullName evidence="2">Bet v I/Major latex protein domain-containing protein</fullName>
    </recommendedName>
</protein>
<dbReference type="Gene3D" id="3.30.530.20">
    <property type="match status" value="1"/>
</dbReference>
<dbReference type="InterPro" id="IPR052006">
    <property type="entry name" value="MLP-like"/>
</dbReference>
<gene>
    <name evidence="3" type="ORF">JRO89_XS05G0230900</name>
</gene>
<dbReference type="EMBL" id="JAFEMO010000005">
    <property type="protein sequence ID" value="KAH7570962.1"/>
    <property type="molecule type" value="Genomic_DNA"/>
</dbReference>
<dbReference type="Proteomes" id="UP000827721">
    <property type="component" value="Unassembled WGS sequence"/>
</dbReference>
<dbReference type="SMART" id="SM01037">
    <property type="entry name" value="Bet_v_1"/>
    <property type="match status" value="1"/>
</dbReference>
<keyword evidence="4" id="KW-1185">Reference proteome</keyword>
<evidence type="ECO:0000313" key="4">
    <source>
        <dbReference type="Proteomes" id="UP000827721"/>
    </source>
</evidence>
<evidence type="ECO:0000259" key="2">
    <source>
        <dbReference type="SMART" id="SM01037"/>
    </source>
</evidence>
<comment type="similarity">
    <text evidence="1">Belongs to the MLP family.</text>
</comment>
<name>A0ABQ8I2V1_9ROSI</name>
<evidence type="ECO:0000313" key="3">
    <source>
        <dbReference type="EMBL" id="KAH7570962.1"/>
    </source>
</evidence>
<accession>A0ABQ8I2V1</accession>
<comment type="caution">
    <text evidence="3">The sequence shown here is derived from an EMBL/GenBank/DDBJ whole genome shotgun (WGS) entry which is preliminary data.</text>
</comment>